<protein>
    <submittedName>
        <fullName evidence="8">Glucose-methanol-choline oxidoreductase</fullName>
    </submittedName>
</protein>
<evidence type="ECO:0000313" key="11">
    <source>
        <dbReference type="Proteomes" id="UP000078116"/>
    </source>
</evidence>
<name>A0A1A9N6P8_9BURK</name>
<evidence type="ECO:0000256" key="3">
    <source>
        <dbReference type="ARBA" id="ARBA00022630"/>
    </source>
</evidence>
<dbReference type="InterPro" id="IPR036188">
    <property type="entry name" value="FAD/NAD-bd_sf"/>
</dbReference>
<evidence type="ECO:0000313" key="10">
    <source>
        <dbReference type="Proteomes" id="UP000077961"/>
    </source>
</evidence>
<dbReference type="Gene3D" id="3.50.50.60">
    <property type="entry name" value="FAD/NAD(P)-binding domain"/>
    <property type="match status" value="1"/>
</dbReference>
<dbReference type="Pfam" id="PF05199">
    <property type="entry name" value="GMC_oxred_C"/>
    <property type="match status" value="1"/>
</dbReference>
<comment type="caution">
    <text evidence="8">The sequence shown here is derived from an EMBL/GenBank/DDBJ whole genome shotgun (WGS) entry which is preliminary data.</text>
</comment>
<feature type="domain" description="Glucose-methanol-choline oxidoreductase N-terminal" evidence="6">
    <location>
        <begin position="88"/>
        <end position="111"/>
    </location>
</feature>
<dbReference type="SUPFAM" id="SSF54373">
    <property type="entry name" value="FAD-linked reductases, C-terminal domain"/>
    <property type="match status" value="1"/>
</dbReference>
<evidence type="ECO:0000256" key="1">
    <source>
        <dbReference type="ARBA" id="ARBA00001974"/>
    </source>
</evidence>
<dbReference type="PANTHER" id="PTHR11552:SF147">
    <property type="entry name" value="CHOLINE DEHYDROGENASE, MITOCHONDRIAL"/>
    <property type="match status" value="1"/>
</dbReference>
<sequence>MDTNSRPAGFDYVIVGGGSAGSVLAARLSEQPDVSVCLIESGPPDDSMLVRCPAALAAVVPRRGKYNWAFETVPQAGLLGRRGYQPRGRGLGGSSLINAMIYTRGHHSDYDDWAALGNRGWGHDDVLPYFRRAENFERGGDNWHACGGPLNVAALRDPNPAAQAFVAAAQQAGYPYNDDFNGRQQEGFGLYHVTQRDGIRHSTARAYLRPAMARNNLTVWTDTQALQLMFDGTRAAGVRCRGSAGDFTIHARREVVLCAGAFQSPQILMLSGIGPGDELQRHGIPVRHHLAGVGRNLRDHIDYISLYKTHDNSVFGLTLGQALRVPGMLRAWRRDGRGALTTNFAEAGGFARTRADLERPDVQFHFLIAFSDDHGRRRHFGRYGVSCHVCVLRPKSVGRLTLAGADPMLAPVIDPNFLAAQEDVQTLIDGYRMTQSIMGQSAFACYRLQEVHLSGMDDKDVERMIRSRADSIYHPVGTCRMGADPLAVVDDRLRVRGVAGLRVVDASVMPTLIGGNTNAPTIMIAEKAVDLIRQGDVA</sequence>
<dbReference type="Pfam" id="PF00732">
    <property type="entry name" value="GMC_oxred_N"/>
    <property type="match status" value="1"/>
</dbReference>
<dbReference type="InterPro" id="IPR007867">
    <property type="entry name" value="GMC_OxRtase_C"/>
</dbReference>
<keyword evidence="3 5" id="KW-0285">Flavoprotein</keyword>
<dbReference type="STRING" id="1462993.A6V36_26005"/>
<dbReference type="GO" id="GO:0016614">
    <property type="term" value="F:oxidoreductase activity, acting on CH-OH group of donors"/>
    <property type="evidence" value="ECO:0007669"/>
    <property type="project" value="InterPro"/>
</dbReference>
<accession>A0A1A9N6P8</accession>
<dbReference type="RefSeq" id="WP_064267362.1">
    <property type="nucleotide sequence ID" value="NZ_LXJZ01000119.1"/>
</dbReference>
<evidence type="ECO:0000256" key="2">
    <source>
        <dbReference type="ARBA" id="ARBA00010790"/>
    </source>
</evidence>
<dbReference type="PROSITE" id="PS00623">
    <property type="entry name" value="GMC_OXRED_1"/>
    <property type="match status" value="1"/>
</dbReference>
<dbReference type="InterPro" id="IPR000172">
    <property type="entry name" value="GMC_OxRdtase_N"/>
</dbReference>
<feature type="domain" description="Glucose-methanol-choline oxidoreductase N-terminal" evidence="7">
    <location>
        <begin position="260"/>
        <end position="274"/>
    </location>
</feature>
<dbReference type="EMBL" id="LXKA01000254">
    <property type="protein sequence ID" value="OAJ59732.1"/>
    <property type="molecule type" value="Genomic_DNA"/>
</dbReference>
<gene>
    <name evidence="9" type="ORF">A6V36_26005</name>
    <name evidence="8" type="ORF">A6V37_26635</name>
</gene>
<dbReference type="PIRSF" id="PIRSF000137">
    <property type="entry name" value="Alcohol_oxidase"/>
    <property type="match status" value="1"/>
</dbReference>
<comment type="cofactor">
    <cofactor evidence="1">
        <name>FAD</name>
        <dbReference type="ChEBI" id="CHEBI:57692"/>
    </cofactor>
</comment>
<dbReference type="InterPro" id="IPR012132">
    <property type="entry name" value="GMC_OxRdtase"/>
</dbReference>
<dbReference type="PROSITE" id="PS00624">
    <property type="entry name" value="GMC_OXRED_2"/>
    <property type="match status" value="1"/>
</dbReference>
<evidence type="ECO:0000259" key="7">
    <source>
        <dbReference type="PROSITE" id="PS00624"/>
    </source>
</evidence>
<evidence type="ECO:0000313" key="9">
    <source>
        <dbReference type="EMBL" id="OAJ59826.1"/>
    </source>
</evidence>
<proteinExistence type="inferred from homology"/>
<organism evidence="8 11">
    <name type="scientific">Paraburkholderia ginsengiterrae</name>
    <dbReference type="NCBI Taxonomy" id="1462993"/>
    <lineage>
        <taxon>Bacteria</taxon>
        <taxon>Pseudomonadati</taxon>
        <taxon>Pseudomonadota</taxon>
        <taxon>Betaproteobacteria</taxon>
        <taxon>Burkholderiales</taxon>
        <taxon>Burkholderiaceae</taxon>
        <taxon>Paraburkholderia</taxon>
    </lineage>
</organism>
<reference evidence="10 11" key="1">
    <citation type="submission" date="2016-04" db="EMBL/GenBank/DDBJ databases">
        <title>Reclassification of Paraburkholderia panaciterrae (Farh et al. 2015) Dobritsa &amp; Samadpour 2016 as a later homotypic synonym of Paraburkholderia ginsengiterrae (Farh et al. 2015) Dobritsa &amp; Samadpour 2016.</title>
        <authorList>
            <person name="Dobritsa A.P."/>
            <person name="Kutumbaka K."/>
            <person name="Samadpour M."/>
        </authorList>
    </citation>
    <scope>NUCLEOTIDE SEQUENCE [LARGE SCALE GENOMIC DNA]</scope>
    <source>
        <strain evidence="8 11">DCY85</strain>
        <strain evidence="9 10">DCY85-1</strain>
    </source>
</reference>
<dbReference type="Gene3D" id="3.30.560.10">
    <property type="entry name" value="Glucose Oxidase, domain 3"/>
    <property type="match status" value="1"/>
</dbReference>
<keyword evidence="10" id="KW-1185">Reference proteome</keyword>
<dbReference type="AlphaFoldDB" id="A0A1A9N6P8"/>
<comment type="similarity">
    <text evidence="2 5">Belongs to the GMC oxidoreductase family.</text>
</comment>
<dbReference type="PANTHER" id="PTHR11552">
    <property type="entry name" value="GLUCOSE-METHANOL-CHOLINE GMC OXIDOREDUCTASE"/>
    <property type="match status" value="1"/>
</dbReference>
<evidence type="ECO:0000256" key="5">
    <source>
        <dbReference type="RuleBase" id="RU003968"/>
    </source>
</evidence>
<evidence type="ECO:0000313" key="8">
    <source>
        <dbReference type="EMBL" id="OAJ59732.1"/>
    </source>
</evidence>
<evidence type="ECO:0000259" key="6">
    <source>
        <dbReference type="PROSITE" id="PS00623"/>
    </source>
</evidence>
<dbReference type="Proteomes" id="UP000077961">
    <property type="component" value="Unassembled WGS sequence"/>
</dbReference>
<keyword evidence="4 5" id="KW-0274">FAD</keyword>
<dbReference type="GO" id="GO:0050660">
    <property type="term" value="F:flavin adenine dinucleotide binding"/>
    <property type="evidence" value="ECO:0007669"/>
    <property type="project" value="InterPro"/>
</dbReference>
<dbReference type="EMBL" id="LXJZ01000119">
    <property type="protein sequence ID" value="OAJ59826.1"/>
    <property type="molecule type" value="Genomic_DNA"/>
</dbReference>
<dbReference type="SUPFAM" id="SSF51905">
    <property type="entry name" value="FAD/NAD(P)-binding domain"/>
    <property type="match status" value="1"/>
</dbReference>
<dbReference type="Proteomes" id="UP000078116">
    <property type="component" value="Unassembled WGS sequence"/>
</dbReference>
<evidence type="ECO:0000256" key="4">
    <source>
        <dbReference type="ARBA" id="ARBA00022827"/>
    </source>
</evidence>